<comment type="caution">
    <text evidence="1">The sequence shown here is derived from an EMBL/GenBank/DDBJ whole genome shotgun (WGS) entry which is preliminary data.</text>
</comment>
<evidence type="ECO:0000313" key="2">
    <source>
        <dbReference type="Proteomes" id="UP000195569"/>
    </source>
</evidence>
<name>A0A1N7SAN9_9BURK</name>
<organism evidence="1 2">
    <name type="scientific">Paraburkholderia piptadeniae</name>
    <dbReference type="NCBI Taxonomy" id="1701573"/>
    <lineage>
        <taxon>Bacteria</taxon>
        <taxon>Pseudomonadati</taxon>
        <taxon>Pseudomonadota</taxon>
        <taxon>Betaproteobacteria</taxon>
        <taxon>Burkholderiales</taxon>
        <taxon>Burkholderiaceae</taxon>
        <taxon>Paraburkholderia</taxon>
    </lineage>
</organism>
<gene>
    <name evidence="1" type="ORF">BN2476_410005</name>
</gene>
<dbReference type="Proteomes" id="UP000195569">
    <property type="component" value="Unassembled WGS sequence"/>
</dbReference>
<protein>
    <submittedName>
        <fullName evidence="1">Uncharacterized protein</fullName>
    </submittedName>
</protein>
<dbReference type="EMBL" id="CYGY02000041">
    <property type="protein sequence ID" value="SIT44430.1"/>
    <property type="molecule type" value="Genomic_DNA"/>
</dbReference>
<dbReference type="AlphaFoldDB" id="A0A1N7SAN9"/>
<keyword evidence="2" id="KW-1185">Reference proteome</keyword>
<reference evidence="1" key="1">
    <citation type="submission" date="2016-12" db="EMBL/GenBank/DDBJ databases">
        <authorList>
            <person name="Moulin L."/>
        </authorList>
    </citation>
    <scope>NUCLEOTIDE SEQUENCE [LARGE SCALE GENOMIC DNA]</scope>
    <source>
        <strain evidence="1">STM 7183</strain>
    </source>
</reference>
<proteinExistence type="predicted"/>
<evidence type="ECO:0000313" key="1">
    <source>
        <dbReference type="EMBL" id="SIT44430.1"/>
    </source>
</evidence>
<accession>A0A1N7SAN9</accession>
<sequence length="60" mass="6979">MHDHINFSNTPLVQTQQYLMLSIRFAKRPIIVKSGMTSLLDRNERISTSEILLSRNWCSS</sequence>